<organism evidence="2 3">
    <name type="scientific">Nocardia xishanensis</name>
    <dbReference type="NCBI Taxonomy" id="238964"/>
    <lineage>
        <taxon>Bacteria</taxon>
        <taxon>Bacillati</taxon>
        <taxon>Actinomycetota</taxon>
        <taxon>Actinomycetes</taxon>
        <taxon>Mycobacteriales</taxon>
        <taxon>Nocardiaceae</taxon>
        <taxon>Nocardia</taxon>
    </lineage>
</organism>
<keyword evidence="3" id="KW-1185">Reference proteome</keyword>
<evidence type="ECO:0000313" key="2">
    <source>
        <dbReference type="EMBL" id="MFI2478282.1"/>
    </source>
</evidence>
<dbReference type="Proteomes" id="UP001611415">
    <property type="component" value="Unassembled WGS sequence"/>
</dbReference>
<feature type="transmembrane region" description="Helical" evidence="1">
    <location>
        <begin position="12"/>
        <end position="34"/>
    </location>
</feature>
<dbReference type="EMBL" id="JBIRYO010000036">
    <property type="protein sequence ID" value="MFI2478282.1"/>
    <property type="molecule type" value="Genomic_DNA"/>
</dbReference>
<sequence>MTEARTRTSRWLSAAVVAVAVVLVALVVDWLFFLSRYDSLIWMLTPPPRIDDVTYSRVDSAPEGSELYQHLIDRYGGPQLSDRRWPLPFAVDQSAHACADSPWLLFVHDYTGKVHLYKLNSGCA</sequence>
<protein>
    <submittedName>
        <fullName evidence="2">Uncharacterized protein</fullName>
    </submittedName>
</protein>
<keyword evidence="1" id="KW-1133">Transmembrane helix</keyword>
<reference evidence="2 3" key="1">
    <citation type="submission" date="2024-10" db="EMBL/GenBank/DDBJ databases">
        <title>The Natural Products Discovery Center: Release of the First 8490 Sequenced Strains for Exploring Actinobacteria Biosynthetic Diversity.</title>
        <authorList>
            <person name="Kalkreuter E."/>
            <person name="Kautsar S.A."/>
            <person name="Yang D."/>
            <person name="Bader C.D."/>
            <person name="Teijaro C.N."/>
            <person name="Fluegel L."/>
            <person name="Davis C.M."/>
            <person name="Simpson J.R."/>
            <person name="Lauterbach L."/>
            <person name="Steele A.D."/>
            <person name="Gui C."/>
            <person name="Meng S."/>
            <person name="Li G."/>
            <person name="Viehrig K."/>
            <person name="Ye F."/>
            <person name="Su P."/>
            <person name="Kiefer A.F."/>
            <person name="Nichols A."/>
            <person name="Cepeda A.J."/>
            <person name="Yan W."/>
            <person name="Fan B."/>
            <person name="Jiang Y."/>
            <person name="Adhikari A."/>
            <person name="Zheng C.-J."/>
            <person name="Schuster L."/>
            <person name="Cowan T.M."/>
            <person name="Smanski M.J."/>
            <person name="Chevrette M.G."/>
            <person name="De Carvalho L.P.S."/>
            <person name="Shen B."/>
        </authorList>
    </citation>
    <scope>NUCLEOTIDE SEQUENCE [LARGE SCALE GENOMIC DNA]</scope>
    <source>
        <strain evidence="2 3">NPDC019275</strain>
    </source>
</reference>
<name>A0ABW7XAW5_9NOCA</name>
<gene>
    <name evidence="2" type="ORF">ACH49W_33415</name>
</gene>
<evidence type="ECO:0000313" key="3">
    <source>
        <dbReference type="Proteomes" id="UP001611415"/>
    </source>
</evidence>
<accession>A0ABW7XAW5</accession>
<keyword evidence="1" id="KW-0472">Membrane</keyword>
<comment type="caution">
    <text evidence="2">The sequence shown here is derived from an EMBL/GenBank/DDBJ whole genome shotgun (WGS) entry which is preliminary data.</text>
</comment>
<proteinExistence type="predicted"/>
<dbReference type="RefSeq" id="WP_397095770.1">
    <property type="nucleotide sequence ID" value="NZ_JBIRYO010000036.1"/>
</dbReference>
<keyword evidence="1" id="KW-0812">Transmembrane</keyword>
<evidence type="ECO:0000256" key="1">
    <source>
        <dbReference type="SAM" id="Phobius"/>
    </source>
</evidence>